<dbReference type="InterPro" id="IPR006571">
    <property type="entry name" value="TLDc_dom"/>
</dbReference>
<dbReference type="InParanoid" id="A0A077ZW47"/>
<dbReference type="SMART" id="SM00584">
    <property type="entry name" value="TLDc"/>
    <property type="match status" value="1"/>
</dbReference>
<dbReference type="Proteomes" id="UP000039865">
    <property type="component" value="Unassembled WGS sequence"/>
</dbReference>
<organism evidence="2 3">
    <name type="scientific">Stylonychia lemnae</name>
    <name type="common">Ciliate</name>
    <dbReference type="NCBI Taxonomy" id="5949"/>
    <lineage>
        <taxon>Eukaryota</taxon>
        <taxon>Sar</taxon>
        <taxon>Alveolata</taxon>
        <taxon>Ciliophora</taxon>
        <taxon>Intramacronucleata</taxon>
        <taxon>Spirotrichea</taxon>
        <taxon>Stichotrichia</taxon>
        <taxon>Sporadotrichida</taxon>
        <taxon>Oxytrichidae</taxon>
        <taxon>Stylonychinae</taxon>
        <taxon>Stylonychia</taxon>
    </lineage>
</organism>
<proteinExistence type="predicted"/>
<evidence type="ECO:0000259" key="1">
    <source>
        <dbReference type="PROSITE" id="PS51886"/>
    </source>
</evidence>
<evidence type="ECO:0000313" key="2">
    <source>
        <dbReference type="EMBL" id="CDW72676.1"/>
    </source>
</evidence>
<dbReference type="PROSITE" id="PS51886">
    <property type="entry name" value="TLDC"/>
    <property type="match status" value="1"/>
</dbReference>
<dbReference type="PANTHER" id="PTHR23354">
    <property type="entry name" value="NUCLEOLAR PROTEIN 7/ESTROGEN RECEPTOR COACTIVATOR-RELATED"/>
    <property type="match status" value="1"/>
</dbReference>
<dbReference type="OrthoDB" id="25620at2759"/>
<keyword evidence="3" id="KW-1185">Reference proteome</keyword>
<name>A0A077ZW47_STYLE</name>
<evidence type="ECO:0000313" key="3">
    <source>
        <dbReference type="Proteomes" id="UP000039865"/>
    </source>
</evidence>
<dbReference type="Pfam" id="PF07534">
    <property type="entry name" value="TLD"/>
    <property type="match status" value="1"/>
</dbReference>
<protein>
    <recommendedName>
        <fullName evidence="1">TLDc domain-containing protein</fullName>
    </recommendedName>
</protein>
<accession>A0A077ZW47</accession>
<dbReference type="EMBL" id="CCKQ01001561">
    <property type="protein sequence ID" value="CDW72676.1"/>
    <property type="molecule type" value="Genomic_DNA"/>
</dbReference>
<sequence>MNKTLLLNGHQPMIQSDKQSTKKQLLHNAAVFSLGFAMHYVWSSQNQTTCLDGVEDNQSLWLEEPRNNFEWKNTTDLYWGQTSSFIDISSSPSGELYGIQQYEDDKYIFRYGFKFNFVKGDWQLFDDVFQPKDIKFDKLGNFYALDKNNQLYAQNSKTKVILKNIKDFEVTGQGKIYAISETITKSNPQQLLNTWIQGDGYQYKLFSPTQFSKLALKDEVPIYVDAQGNTIGYGQQCVKDITVGVDGSIWALSCVKDKLSDNFQLIRWDPNALQWYSIKSIYGIKIAAYNEVSISVLDCFGRIMFSSDKSKNNQFDYIKQQLSPQLLADSKILNQTNLPFVQSLIDKEYSISTLCYRGTENGFTSQNFHQKCDYKGPTLTIIKTATGRVAGGYTSQPWKSASRWVTDKEAFIFSAEIQVKFPAKGPNAINDNYDNGPTFGDGYDLYVATNSNASSKSFTDLGKAYDLPSGMEYQSSEARSYLFGNMNFKTSEVEVYYLQ</sequence>
<reference evidence="2 3" key="1">
    <citation type="submission" date="2014-06" db="EMBL/GenBank/DDBJ databases">
        <authorList>
            <person name="Swart Estienne"/>
        </authorList>
    </citation>
    <scope>NUCLEOTIDE SEQUENCE [LARGE SCALE GENOMIC DNA]</scope>
    <source>
        <strain evidence="2 3">130c</strain>
    </source>
</reference>
<dbReference type="AlphaFoldDB" id="A0A077ZW47"/>
<feature type="domain" description="TLDc" evidence="1">
    <location>
        <begin position="326"/>
        <end position="499"/>
    </location>
</feature>
<gene>
    <name evidence="2" type="primary">Contig2934.g3136</name>
    <name evidence="2" type="ORF">STYLEM_1640</name>
</gene>